<proteinExistence type="predicted"/>
<feature type="compositionally biased region" description="Polar residues" evidence="1">
    <location>
        <begin position="128"/>
        <end position="139"/>
    </location>
</feature>
<evidence type="ECO:0000256" key="1">
    <source>
        <dbReference type="SAM" id="MobiDB-lite"/>
    </source>
</evidence>
<reference evidence="3" key="1">
    <citation type="submission" date="2022-07" db="EMBL/GenBank/DDBJ databases">
        <title>Phylogenomic reconstructions and comparative analyses of Kickxellomycotina fungi.</title>
        <authorList>
            <person name="Reynolds N.K."/>
            <person name="Stajich J.E."/>
            <person name="Barry K."/>
            <person name="Grigoriev I.V."/>
            <person name="Crous P."/>
            <person name="Smith M.E."/>
        </authorList>
    </citation>
    <scope>NUCLEOTIDE SEQUENCE</scope>
    <source>
        <strain evidence="3">BCRC 34381</strain>
    </source>
</reference>
<name>A0A9W7Y8R5_9FUNG</name>
<dbReference type="OrthoDB" id="5598076at2759"/>
<feature type="region of interest" description="Disordered" evidence="1">
    <location>
        <begin position="110"/>
        <end position="142"/>
    </location>
</feature>
<accession>A0A9W7Y8R5</accession>
<evidence type="ECO:0000313" key="4">
    <source>
        <dbReference type="Proteomes" id="UP001143981"/>
    </source>
</evidence>
<keyword evidence="2" id="KW-0812">Transmembrane</keyword>
<keyword evidence="2" id="KW-0472">Membrane</keyword>
<dbReference type="AlphaFoldDB" id="A0A9W7Y8R5"/>
<gene>
    <name evidence="3" type="ORF">LPJ61_005206</name>
</gene>
<dbReference type="EMBL" id="JANBOI010001582">
    <property type="protein sequence ID" value="KAJ1726410.1"/>
    <property type="molecule type" value="Genomic_DNA"/>
</dbReference>
<evidence type="ECO:0000256" key="2">
    <source>
        <dbReference type="SAM" id="Phobius"/>
    </source>
</evidence>
<protein>
    <submittedName>
        <fullName evidence="3">Uncharacterized protein</fullName>
    </submittedName>
</protein>
<sequence>MSGGDIGAAAGAIEKVGTELCQSLASLAPKVDNLVDASPGARSTAPSELEDQLCTLRKTMEDTKAIVFEIQAQLGQGRAKEGTKLDDIARLLGALDMRLHMLEDRQRLDSSVGSPAVGSAAAPKRGNAGSTKVRVSSSPPRDLAGRAGQLVVHCLTQYPLMIIGALLVILVSELLVIGGIGPDMQSVRELGRSAVAAIRNHIGGSQPPT</sequence>
<dbReference type="Proteomes" id="UP001143981">
    <property type="component" value="Unassembled WGS sequence"/>
</dbReference>
<feature type="transmembrane region" description="Helical" evidence="2">
    <location>
        <begin position="158"/>
        <end position="180"/>
    </location>
</feature>
<feature type="compositionally biased region" description="Low complexity" evidence="1">
    <location>
        <begin position="110"/>
        <end position="123"/>
    </location>
</feature>
<comment type="caution">
    <text evidence="3">The sequence shown here is derived from an EMBL/GenBank/DDBJ whole genome shotgun (WGS) entry which is preliminary data.</text>
</comment>
<evidence type="ECO:0000313" key="3">
    <source>
        <dbReference type="EMBL" id="KAJ1726410.1"/>
    </source>
</evidence>
<organism evidence="3 4">
    <name type="scientific">Coemansia biformis</name>
    <dbReference type="NCBI Taxonomy" id="1286918"/>
    <lineage>
        <taxon>Eukaryota</taxon>
        <taxon>Fungi</taxon>
        <taxon>Fungi incertae sedis</taxon>
        <taxon>Zoopagomycota</taxon>
        <taxon>Kickxellomycotina</taxon>
        <taxon>Kickxellomycetes</taxon>
        <taxon>Kickxellales</taxon>
        <taxon>Kickxellaceae</taxon>
        <taxon>Coemansia</taxon>
    </lineage>
</organism>
<keyword evidence="2" id="KW-1133">Transmembrane helix</keyword>
<keyword evidence="4" id="KW-1185">Reference proteome</keyword>